<name>A0ACB8SW33_9AGAM</name>
<proteinExistence type="predicted"/>
<accession>A0ACB8SW33</accession>
<reference evidence="1" key="2">
    <citation type="journal article" date="2022" name="New Phytol.">
        <title>Evolutionary transition to the ectomycorrhizal habit in the genomes of a hyperdiverse lineage of mushroom-forming fungi.</title>
        <authorList>
            <person name="Looney B."/>
            <person name="Miyauchi S."/>
            <person name="Morin E."/>
            <person name="Drula E."/>
            <person name="Courty P.E."/>
            <person name="Kohler A."/>
            <person name="Kuo A."/>
            <person name="LaButti K."/>
            <person name="Pangilinan J."/>
            <person name="Lipzen A."/>
            <person name="Riley R."/>
            <person name="Andreopoulos W."/>
            <person name="He G."/>
            <person name="Johnson J."/>
            <person name="Nolan M."/>
            <person name="Tritt A."/>
            <person name="Barry K.W."/>
            <person name="Grigoriev I.V."/>
            <person name="Nagy L.G."/>
            <person name="Hibbett D."/>
            <person name="Henrissat B."/>
            <person name="Matheny P.B."/>
            <person name="Labbe J."/>
            <person name="Martin F.M."/>
        </authorList>
    </citation>
    <scope>NUCLEOTIDE SEQUENCE</scope>
    <source>
        <strain evidence="1">HHB10654</strain>
    </source>
</reference>
<reference evidence="1" key="1">
    <citation type="submission" date="2021-03" db="EMBL/GenBank/DDBJ databases">
        <authorList>
            <consortium name="DOE Joint Genome Institute"/>
            <person name="Ahrendt S."/>
            <person name="Looney B.P."/>
            <person name="Miyauchi S."/>
            <person name="Morin E."/>
            <person name="Drula E."/>
            <person name="Courty P.E."/>
            <person name="Chicoki N."/>
            <person name="Fauchery L."/>
            <person name="Kohler A."/>
            <person name="Kuo A."/>
            <person name="Labutti K."/>
            <person name="Pangilinan J."/>
            <person name="Lipzen A."/>
            <person name="Riley R."/>
            <person name="Andreopoulos W."/>
            <person name="He G."/>
            <person name="Johnson J."/>
            <person name="Barry K.W."/>
            <person name="Grigoriev I.V."/>
            <person name="Nagy L."/>
            <person name="Hibbett D."/>
            <person name="Henrissat B."/>
            <person name="Matheny P.B."/>
            <person name="Labbe J."/>
            <person name="Martin F."/>
        </authorList>
    </citation>
    <scope>NUCLEOTIDE SEQUENCE</scope>
    <source>
        <strain evidence="1">HHB10654</strain>
    </source>
</reference>
<feature type="non-terminal residue" evidence="1">
    <location>
        <position position="1"/>
    </location>
</feature>
<organism evidence="1 2">
    <name type="scientific">Artomyces pyxidatus</name>
    <dbReference type="NCBI Taxonomy" id="48021"/>
    <lineage>
        <taxon>Eukaryota</taxon>
        <taxon>Fungi</taxon>
        <taxon>Dikarya</taxon>
        <taxon>Basidiomycota</taxon>
        <taxon>Agaricomycotina</taxon>
        <taxon>Agaricomycetes</taxon>
        <taxon>Russulales</taxon>
        <taxon>Auriscalpiaceae</taxon>
        <taxon>Artomyces</taxon>
    </lineage>
</organism>
<dbReference type="Proteomes" id="UP000814140">
    <property type="component" value="Unassembled WGS sequence"/>
</dbReference>
<comment type="caution">
    <text evidence="1">The sequence shown here is derived from an EMBL/GenBank/DDBJ whole genome shotgun (WGS) entry which is preliminary data.</text>
</comment>
<keyword evidence="2" id="KW-1185">Reference proteome</keyword>
<gene>
    <name evidence="1" type="ORF">BV25DRAFT_1789986</name>
</gene>
<dbReference type="EMBL" id="MU277217">
    <property type="protein sequence ID" value="KAI0060703.1"/>
    <property type="molecule type" value="Genomic_DNA"/>
</dbReference>
<protein>
    <submittedName>
        <fullName evidence="1">Uncharacterized protein</fullName>
    </submittedName>
</protein>
<feature type="non-terminal residue" evidence="1">
    <location>
        <position position="108"/>
    </location>
</feature>
<evidence type="ECO:0000313" key="2">
    <source>
        <dbReference type="Proteomes" id="UP000814140"/>
    </source>
</evidence>
<sequence>QTLDDEIYAMREALCNAQMRRNAFAPISIIPPEILARIFEFHSFDCPPASDHNQAPSLGWIASATHVCRHWREVALDHPHLWGRISFAIGPEWTAEMVLRVKTAPISV</sequence>
<evidence type="ECO:0000313" key="1">
    <source>
        <dbReference type="EMBL" id="KAI0060703.1"/>
    </source>
</evidence>